<protein>
    <recommendedName>
        <fullName evidence="4">Yip1 domain-containing protein</fullName>
    </recommendedName>
</protein>
<proteinExistence type="predicted"/>
<dbReference type="KEGG" id="scia:HUG15_13665"/>
<keyword evidence="1" id="KW-1133">Transmembrane helix</keyword>
<name>A0A7T6Z448_9BACI</name>
<feature type="transmembrane region" description="Helical" evidence="1">
    <location>
        <begin position="92"/>
        <end position="117"/>
    </location>
</feature>
<sequence length="204" mass="22464">MREAEEIKGSLWRLIGSALLIGVLTGLSMYLLSDQVIAAFQRAGVSAEEASAFITLLAVLIGIFVAGISVIAVLVAALIFWGFFKDIGLKNLLLIFTYFLPIYVLVLLIDFPFLIYFEGLEGRSMTSLGFMAEQIWDQPFFVAFFSQVSLLFIWCFLVQLFAIKVNTTKSTRYIVTVSAIAYVIVMTIIAGISMLGMGQGVVSL</sequence>
<dbReference type="AlphaFoldDB" id="A0A7T6Z448"/>
<feature type="transmembrane region" description="Helical" evidence="1">
    <location>
        <begin position="52"/>
        <end position="80"/>
    </location>
</feature>
<evidence type="ECO:0000313" key="3">
    <source>
        <dbReference type="Proteomes" id="UP000595823"/>
    </source>
</evidence>
<feature type="transmembrane region" description="Helical" evidence="1">
    <location>
        <begin position="173"/>
        <end position="195"/>
    </location>
</feature>
<reference evidence="2 3" key="1">
    <citation type="submission" date="2020-06" db="EMBL/GenBank/DDBJ databases">
        <title>Genomic analysis of Salicibibacter sp. NKC5-3.</title>
        <authorList>
            <person name="Oh Y.J."/>
        </authorList>
    </citation>
    <scope>NUCLEOTIDE SEQUENCE [LARGE SCALE GENOMIC DNA]</scope>
    <source>
        <strain evidence="2 3">NKC5-3</strain>
    </source>
</reference>
<keyword evidence="1" id="KW-0472">Membrane</keyword>
<dbReference type="EMBL" id="CP054705">
    <property type="protein sequence ID" value="QQK76510.1"/>
    <property type="molecule type" value="Genomic_DNA"/>
</dbReference>
<feature type="transmembrane region" description="Helical" evidence="1">
    <location>
        <begin position="140"/>
        <end position="161"/>
    </location>
</feature>
<evidence type="ECO:0000256" key="1">
    <source>
        <dbReference type="SAM" id="Phobius"/>
    </source>
</evidence>
<gene>
    <name evidence="2" type="ORF">HUG15_13665</name>
</gene>
<evidence type="ECO:0000313" key="2">
    <source>
        <dbReference type="EMBL" id="QQK76510.1"/>
    </source>
</evidence>
<evidence type="ECO:0008006" key="4">
    <source>
        <dbReference type="Google" id="ProtNLM"/>
    </source>
</evidence>
<dbReference type="Proteomes" id="UP000595823">
    <property type="component" value="Chromosome"/>
</dbReference>
<accession>A0A7T6Z448</accession>
<keyword evidence="3" id="KW-1185">Reference proteome</keyword>
<dbReference type="RefSeq" id="WP_200123640.1">
    <property type="nucleotide sequence ID" value="NZ_CP054705.1"/>
</dbReference>
<feature type="transmembrane region" description="Helical" evidence="1">
    <location>
        <begin position="12"/>
        <end position="32"/>
    </location>
</feature>
<keyword evidence="1" id="KW-0812">Transmembrane</keyword>
<organism evidence="2 3">
    <name type="scientific">Salicibibacter cibarius</name>
    <dbReference type="NCBI Taxonomy" id="2743000"/>
    <lineage>
        <taxon>Bacteria</taxon>
        <taxon>Bacillati</taxon>
        <taxon>Bacillota</taxon>
        <taxon>Bacilli</taxon>
        <taxon>Bacillales</taxon>
        <taxon>Bacillaceae</taxon>
        <taxon>Salicibibacter</taxon>
    </lineage>
</organism>